<keyword evidence="2" id="KW-1185">Reference proteome</keyword>
<sequence length="141" mass="13953">MTPFTLQQLVAAARAGLDEAEQRGVPSGLCLVDDGGHVLVQLRHPDAPVGAGDSALTKARTAAWLGFDTGALPPTSPVVPAMTSGVPWSVAVFPGGLVLRQHGRIVGAVGVGGSTDPSDDVAAARAAAALLTAAATPAATQ</sequence>
<gene>
    <name evidence="1" type="ORF">GCM10009817_20140</name>
</gene>
<dbReference type="PANTHER" id="PTHR34309:SF10">
    <property type="entry name" value="SLR1406 PROTEIN"/>
    <property type="match status" value="1"/>
</dbReference>
<dbReference type="EMBL" id="BAAAPU010000007">
    <property type="protein sequence ID" value="GAA1979442.1"/>
    <property type="molecule type" value="Genomic_DNA"/>
</dbReference>
<dbReference type="RefSeq" id="WP_344061385.1">
    <property type="nucleotide sequence ID" value="NZ_BAAAPU010000007.1"/>
</dbReference>
<proteinExistence type="predicted"/>
<evidence type="ECO:0000313" key="1">
    <source>
        <dbReference type="EMBL" id="GAA1979442.1"/>
    </source>
</evidence>
<accession>A0ABN2S368</accession>
<evidence type="ECO:0000313" key="2">
    <source>
        <dbReference type="Proteomes" id="UP001500013"/>
    </source>
</evidence>
<dbReference type="PANTHER" id="PTHR34309">
    <property type="entry name" value="SLR1406 PROTEIN"/>
    <property type="match status" value="1"/>
</dbReference>
<comment type="caution">
    <text evidence="1">The sequence shown here is derived from an EMBL/GenBank/DDBJ whole genome shotgun (WGS) entry which is preliminary data.</text>
</comment>
<name>A0ABN2S368_9MICO</name>
<dbReference type="InterPro" id="IPR005624">
    <property type="entry name" value="PduO/GlcC-like"/>
</dbReference>
<dbReference type="Pfam" id="PF03928">
    <property type="entry name" value="HbpS-like"/>
    <property type="match status" value="1"/>
</dbReference>
<dbReference type="Proteomes" id="UP001500013">
    <property type="component" value="Unassembled WGS sequence"/>
</dbReference>
<dbReference type="InterPro" id="IPR038084">
    <property type="entry name" value="PduO/GlcC-like_sf"/>
</dbReference>
<protein>
    <submittedName>
        <fullName evidence="1">Heme-binding protein</fullName>
    </submittedName>
</protein>
<dbReference type="SUPFAM" id="SSF143744">
    <property type="entry name" value="GlcG-like"/>
    <property type="match status" value="1"/>
</dbReference>
<organism evidence="1 2">
    <name type="scientific">Terrabacter lapilli</name>
    <dbReference type="NCBI Taxonomy" id="436231"/>
    <lineage>
        <taxon>Bacteria</taxon>
        <taxon>Bacillati</taxon>
        <taxon>Actinomycetota</taxon>
        <taxon>Actinomycetes</taxon>
        <taxon>Micrococcales</taxon>
        <taxon>Intrasporangiaceae</taxon>
        <taxon>Terrabacter</taxon>
    </lineage>
</organism>
<dbReference type="Gene3D" id="3.30.450.150">
    <property type="entry name" value="Haem-degrading domain"/>
    <property type="match status" value="1"/>
</dbReference>
<dbReference type="InterPro" id="IPR052517">
    <property type="entry name" value="GlcG_carb_metab_protein"/>
</dbReference>
<reference evidence="1 2" key="1">
    <citation type="journal article" date="2019" name="Int. J. Syst. Evol. Microbiol.">
        <title>The Global Catalogue of Microorganisms (GCM) 10K type strain sequencing project: providing services to taxonomists for standard genome sequencing and annotation.</title>
        <authorList>
            <consortium name="The Broad Institute Genomics Platform"/>
            <consortium name="The Broad Institute Genome Sequencing Center for Infectious Disease"/>
            <person name="Wu L."/>
            <person name="Ma J."/>
        </authorList>
    </citation>
    <scope>NUCLEOTIDE SEQUENCE [LARGE SCALE GENOMIC DNA]</scope>
    <source>
        <strain evidence="1 2">JCM 15628</strain>
    </source>
</reference>